<dbReference type="GO" id="GO:0055052">
    <property type="term" value="C:ATP-binding cassette (ABC) transporter complex, substrate-binding subunit-containing"/>
    <property type="evidence" value="ECO:0007669"/>
    <property type="project" value="TreeGrafter"/>
</dbReference>
<evidence type="ECO:0000313" key="6">
    <source>
        <dbReference type="EMBL" id="MBU9737316.1"/>
    </source>
</evidence>
<evidence type="ECO:0000313" key="7">
    <source>
        <dbReference type="Proteomes" id="UP000712157"/>
    </source>
</evidence>
<accession>A0A949K5A0</accession>
<proteinExistence type="inferred from homology"/>
<sequence>MKAKKIVSFTLAGIFMLSCAMGCSGKPSDSPSSAVPAAKEDSAEKSNAAQETKDTTADTVNLTFWHTYSEGEEAVFLDQVVKGFEEENPGIKIEAVRMPVDGLQQQVIAGASGDAAPDVMRMDLTWVAEFAKLGALQDVSAFDGFSDLKENSLEGPMNTNYYNNGYYGLPLNSTTTVSIWNMDLLNEFGITTPPDTIDGLVDLAKKYNDPANEKWLFTVAGTYTWAMLPWFWTLGGELTDENFNVASGYLNSDQSVAALDTMREWYSDGIISHAIIGEQPDAWGGMTGGKYGMISEGPWFFSSNDSSFKTETTLMPEGEGGSISIVGGENIVMFQNSDKKDAAWKFMQYMLSDESQLAMAEAGVIPTTKTATDKMDTSAAPYLDTYLTQLKTAKVRTPSANWGEIDTILGKAFEQVIRGEVEAKPALDDAAAQIDGLLK</sequence>
<feature type="compositionally biased region" description="Low complexity" evidence="4">
    <location>
        <begin position="28"/>
        <end position="37"/>
    </location>
</feature>
<dbReference type="SUPFAM" id="SSF53850">
    <property type="entry name" value="Periplasmic binding protein-like II"/>
    <property type="match status" value="1"/>
</dbReference>
<organism evidence="6 7">
    <name type="scientific">Diplocloster agilis</name>
    <dbReference type="NCBI Taxonomy" id="2850323"/>
    <lineage>
        <taxon>Bacteria</taxon>
        <taxon>Bacillati</taxon>
        <taxon>Bacillota</taxon>
        <taxon>Clostridia</taxon>
        <taxon>Lachnospirales</taxon>
        <taxon>Lachnospiraceae</taxon>
        <taxon>Diplocloster</taxon>
    </lineage>
</organism>
<keyword evidence="7" id="KW-1185">Reference proteome</keyword>
<dbReference type="RefSeq" id="WP_238721903.1">
    <property type="nucleotide sequence ID" value="NZ_JAHQCW010000019.1"/>
</dbReference>
<feature type="region of interest" description="Disordered" evidence="4">
    <location>
        <begin position="28"/>
        <end position="54"/>
    </location>
</feature>
<comment type="similarity">
    <text evidence="1">Belongs to the bacterial solute-binding protein 1 family.</text>
</comment>
<name>A0A949K5A0_9FIRM</name>
<dbReference type="Pfam" id="PF13416">
    <property type="entry name" value="SBP_bac_8"/>
    <property type="match status" value="1"/>
</dbReference>
<dbReference type="EMBL" id="JAHQCW010000019">
    <property type="protein sequence ID" value="MBU9737316.1"/>
    <property type="molecule type" value="Genomic_DNA"/>
</dbReference>
<dbReference type="Gene3D" id="3.40.190.10">
    <property type="entry name" value="Periplasmic binding protein-like II"/>
    <property type="match status" value="2"/>
</dbReference>
<dbReference type="PANTHER" id="PTHR30061">
    <property type="entry name" value="MALTOSE-BINDING PERIPLASMIC PROTEIN"/>
    <property type="match status" value="1"/>
</dbReference>
<feature type="signal peptide" evidence="5">
    <location>
        <begin position="1"/>
        <end position="20"/>
    </location>
</feature>
<dbReference type="Proteomes" id="UP000712157">
    <property type="component" value="Unassembled WGS sequence"/>
</dbReference>
<protein>
    <submittedName>
        <fullName evidence="6">Extracellular solute-binding protein</fullName>
    </submittedName>
</protein>
<gene>
    <name evidence="6" type="ORF">KTH89_12270</name>
</gene>
<dbReference type="GO" id="GO:0042956">
    <property type="term" value="P:maltodextrin transmembrane transport"/>
    <property type="evidence" value="ECO:0007669"/>
    <property type="project" value="TreeGrafter"/>
</dbReference>
<keyword evidence="2" id="KW-0813">Transport</keyword>
<reference evidence="6" key="1">
    <citation type="submission" date="2021-06" db="EMBL/GenBank/DDBJ databases">
        <title>Description of novel taxa of the family Lachnospiraceae.</title>
        <authorList>
            <person name="Chaplin A.V."/>
            <person name="Sokolova S.R."/>
            <person name="Pikina A.P."/>
            <person name="Korzhanova M."/>
            <person name="Belova V."/>
            <person name="Korostin D."/>
            <person name="Efimov B.A."/>
        </authorList>
    </citation>
    <scope>NUCLEOTIDE SEQUENCE</scope>
    <source>
        <strain evidence="6">ASD5720</strain>
    </source>
</reference>
<keyword evidence="3 5" id="KW-0732">Signal</keyword>
<dbReference type="InterPro" id="IPR006059">
    <property type="entry name" value="SBP"/>
</dbReference>
<evidence type="ECO:0000256" key="1">
    <source>
        <dbReference type="ARBA" id="ARBA00008520"/>
    </source>
</evidence>
<dbReference type="GO" id="GO:0015768">
    <property type="term" value="P:maltose transport"/>
    <property type="evidence" value="ECO:0007669"/>
    <property type="project" value="TreeGrafter"/>
</dbReference>
<dbReference type="GO" id="GO:1901982">
    <property type="term" value="F:maltose binding"/>
    <property type="evidence" value="ECO:0007669"/>
    <property type="project" value="TreeGrafter"/>
</dbReference>
<evidence type="ECO:0000256" key="4">
    <source>
        <dbReference type="SAM" id="MobiDB-lite"/>
    </source>
</evidence>
<dbReference type="PANTHER" id="PTHR30061:SF50">
    <property type="entry name" value="MALTOSE_MALTODEXTRIN-BINDING PERIPLASMIC PROTEIN"/>
    <property type="match status" value="1"/>
</dbReference>
<evidence type="ECO:0000256" key="2">
    <source>
        <dbReference type="ARBA" id="ARBA00022448"/>
    </source>
</evidence>
<feature type="chain" id="PRO_5039620407" evidence="5">
    <location>
        <begin position="21"/>
        <end position="439"/>
    </location>
</feature>
<comment type="caution">
    <text evidence="6">The sequence shown here is derived from an EMBL/GenBank/DDBJ whole genome shotgun (WGS) entry which is preliminary data.</text>
</comment>
<evidence type="ECO:0000256" key="3">
    <source>
        <dbReference type="ARBA" id="ARBA00022729"/>
    </source>
</evidence>
<evidence type="ECO:0000256" key="5">
    <source>
        <dbReference type="SAM" id="SignalP"/>
    </source>
</evidence>
<dbReference type="AlphaFoldDB" id="A0A949K5A0"/>
<dbReference type="PROSITE" id="PS51257">
    <property type="entry name" value="PROKAR_LIPOPROTEIN"/>
    <property type="match status" value="1"/>
</dbReference>